<dbReference type="NCBIfam" id="TIGR01451">
    <property type="entry name" value="B_ant_repeat"/>
    <property type="match status" value="2"/>
</dbReference>
<evidence type="ECO:0000313" key="6">
    <source>
        <dbReference type="EMBL" id="MBB4928187.1"/>
    </source>
</evidence>
<dbReference type="GO" id="GO:0030247">
    <property type="term" value="F:polysaccharide binding"/>
    <property type="evidence" value="ECO:0007669"/>
    <property type="project" value="InterPro"/>
</dbReference>
<evidence type="ECO:0000256" key="1">
    <source>
        <dbReference type="ARBA" id="ARBA00023326"/>
    </source>
</evidence>
<dbReference type="InterPro" id="IPR055354">
    <property type="entry name" value="DUF7507"/>
</dbReference>
<feature type="chain" id="PRO_5039477731" evidence="3">
    <location>
        <begin position="20"/>
        <end position="1099"/>
    </location>
</feature>
<protein>
    <submittedName>
        <fullName evidence="6">Fimbrial isopeptide formation D2 family protein/uncharacterized repeat protein (TIGR01451 family)</fullName>
    </submittedName>
</protein>
<comment type="caution">
    <text evidence="6">The sequence shown here is derived from an EMBL/GenBank/DDBJ whole genome shotgun (WGS) entry which is preliminary data.</text>
</comment>
<dbReference type="GO" id="GO:0004553">
    <property type="term" value="F:hydrolase activity, hydrolyzing O-glycosyl compounds"/>
    <property type="evidence" value="ECO:0007669"/>
    <property type="project" value="InterPro"/>
</dbReference>
<organism evidence="6 7">
    <name type="scientific">Kitasatospora kifunensis</name>
    <name type="common">Streptomyces kifunensis</name>
    <dbReference type="NCBI Taxonomy" id="58351"/>
    <lineage>
        <taxon>Bacteria</taxon>
        <taxon>Bacillati</taxon>
        <taxon>Actinomycetota</taxon>
        <taxon>Actinomycetes</taxon>
        <taxon>Kitasatosporales</taxon>
        <taxon>Streptomycetaceae</taxon>
        <taxon>Kitasatospora</taxon>
    </lineage>
</organism>
<feature type="region of interest" description="Disordered" evidence="2">
    <location>
        <begin position="981"/>
        <end position="1000"/>
    </location>
</feature>
<evidence type="ECO:0000259" key="5">
    <source>
        <dbReference type="Pfam" id="PF25549"/>
    </source>
</evidence>
<keyword evidence="3" id="KW-0732">Signal</keyword>
<feature type="compositionally biased region" description="Low complexity" evidence="2">
    <location>
        <begin position="984"/>
        <end position="1000"/>
    </location>
</feature>
<name>A0A7W7RA05_KITKI</name>
<reference evidence="6 7" key="1">
    <citation type="submission" date="2020-08" db="EMBL/GenBank/DDBJ databases">
        <title>Sequencing the genomes of 1000 actinobacteria strains.</title>
        <authorList>
            <person name="Klenk H.-P."/>
        </authorList>
    </citation>
    <scope>NUCLEOTIDE SEQUENCE [LARGE SCALE GENOMIC DNA]</scope>
    <source>
        <strain evidence="6 7">DSM 41654</strain>
    </source>
</reference>
<dbReference type="Gene3D" id="2.60.40.290">
    <property type="match status" value="1"/>
</dbReference>
<dbReference type="GO" id="GO:0000272">
    <property type="term" value="P:polysaccharide catabolic process"/>
    <property type="evidence" value="ECO:0007669"/>
    <property type="project" value="UniProtKB-KW"/>
</dbReference>
<keyword evidence="1" id="KW-0624">Polysaccharide degradation</keyword>
<dbReference type="InterPro" id="IPR047589">
    <property type="entry name" value="DUF11_rpt"/>
</dbReference>
<sequence>MVPALSLAAVGLAAAPASAAGTASVSVSPSSATVTSGTTETYTMTVSCSVTGGCTGTTVTFPTTTLTGDGSTTDFGSWFGNSSCASVTESAVPGTVTYTYGNIPTGTSQCTFTVTPPAWTTLNNTVATLTPTINGTNFSSSAGPSAALTVTAVHSSALRKASSVGSVLQGGKFNFAVYFYCGTAAGALGASSFSISDTLPTNLTVTSDEVISPGSTGTLSLSGGVLTYTDSTGADCTNAGYVEIEIDGTATTAGVPDAPGSTISNTATATETYLDGTPASFTSSTSNVQVVQRVVPNPFLAKTASTDSYSNQGYYKFNGVQYQTTYPGNWDGTNDTSTYAIQLTTGYAAAGFVYGVQDPLPCLSNLSSGVYSSNAPGTVCADPAWIPTRVVAGRFTPTSADSITLLLSNGTTQTVAYSNGGWTIPAGLSVSEIDFPPFPEEANNAANPIGFALQGYAASTVTTPGLLTNTVTVNIYDQSNTTTPLAPLETNPASILVESANNSIIYPAVSATNEGGCVEQAAVQTGLEMPTAPNSAIYIDYLAPVGASVTSSLTQVFSVVQVQGAGGFAVPGGNSYSATVTGTSTPNYNGTGRTLYQWIFPAGTILKPGDYNIAAAVNVNLGAGCDGTFNNDLTAGYGTQLTACQTPGGAVPTNPSADSDLQSNGSPVANNYCGASAPLTVAAIDPAFSVDKTVQGNLDASPVSAGGIGDVSPTGGTATYNVTFTNTGQSNLTNPVMYDLLPAVGDTDATSTTARGSQFPVTLTGVGPVPAGVTVSYSTATNPCRPEVLATNPGCVSNWTTTLPSPLSSVTALKFVYTGTVYVSGGAGINSFSIPITVSTPISTPGNVAWNTVGTTADAGTGGAALAPAESSRTGLKADNAAPTVTKTVVSPTTPVTAAGQTVTYSFTVTNTTAVTLTGVTVNDTQSAPAGPLASGPTCQQLTGPAATCSGSSATLAPGQSATFTATYTTTAADIDHGGINDSATATGTPPTGGAITGPASSATVPVATLHIAKTVTPPGPANSGQVLTYTITVTNPGTATYTGATITDNMAGTLDQGTLTGTPTASTGTATITGTNLTWTGDVPAGATATITYQVTVN</sequence>
<feature type="signal peptide" evidence="3">
    <location>
        <begin position="1"/>
        <end position="19"/>
    </location>
</feature>
<evidence type="ECO:0000256" key="3">
    <source>
        <dbReference type="SAM" id="SignalP"/>
    </source>
</evidence>
<feature type="domain" description="DUF7507" evidence="4">
    <location>
        <begin position="884"/>
        <end position="997"/>
    </location>
</feature>
<dbReference type="Pfam" id="PF25549">
    <property type="entry name" value="DUF7927"/>
    <property type="match status" value="1"/>
</dbReference>
<dbReference type="Proteomes" id="UP000540506">
    <property type="component" value="Unassembled WGS sequence"/>
</dbReference>
<feature type="domain" description="DUF7927" evidence="5">
    <location>
        <begin position="1010"/>
        <end position="1099"/>
    </location>
</feature>
<dbReference type="InterPro" id="IPR057687">
    <property type="entry name" value="DUF7927"/>
</dbReference>
<keyword evidence="1" id="KW-0119">Carbohydrate metabolism</keyword>
<dbReference type="InterPro" id="IPR012291">
    <property type="entry name" value="CBM2_carb-bd_dom_sf"/>
</dbReference>
<accession>A0A7W7RA05</accession>
<evidence type="ECO:0000313" key="7">
    <source>
        <dbReference type="Proteomes" id="UP000540506"/>
    </source>
</evidence>
<gene>
    <name evidence="6" type="ORF">FHR34_007282</name>
</gene>
<dbReference type="AlphaFoldDB" id="A0A7W7RA05"/>
<keyword evidence="7" id="KW-1185">Reference proteome</keyword>
<dbReference type="RefSeq" id="WP_184945157.1">
    <property type="nucleotide sequence ID" value="NZ_JACHJV010000002.1"/>
</dbReference>
<dbReference type="EMBL" id="JACHJV010000002">
    <property type="protein sequence ID" value="MBB4928187.1"/>
    <property type="molecule type" value="Genomic_DNA"/>
</dbReference>
<proteinExistence type="predicted"/>
<evidence type="ECO:0000259" key="4">
    <source>
        <dbReference type="Pfam" id="PF24346"/>
    </source>
</evidence>
<dbReference type="Pfam" id="PF24346">
    <property type="entry name" value="DUF7507"/>
    <property type="match status" value="1"/>
</dbReference>
<evidence type="ECO:0000256" key="2">
    <source>
        <dbReference type="SAM" id="MobiDB-lite"/>
    </source>
</evidence>